<accession>A0A1C4EIP0</accession>
<dbReference type="EMBL" id="FMAR01000008">
    <property type="protein sequence ID" value="SCC43455.1"/>
    <property type="molecule type" value="Genomic_DNA"/>
</dbReference>
<sequence>MAQDIQQVSQRIDALLEQVNAQFAAQFPGLDARKQVKYWPETLGENEQRDTLNYTFAATCPPQEALRMAIRTALAEGAAPDYGLASTHS</sequence>
<evidence type="ECO:0000313" key="2">
    <source>
        <dbReference type="Proteomes" id="UP000242818"/>
    </source>
</evidence>
<name>A0A1C4EIP0_9BACT</name>
<evidence type="ECO:0000313" key="1">
    <source>
        <dbReference type="EMBL" id="SCC43455.1"/>
    </source>
</evidence>
<gene>
    <name evidence="1" type="ORF">GA0116948_108146</name>
</gene>
<reference evidence="1 2" key="1">
    <citation type="submission" date="2016-08" db="EMBL/GenBank/DDBJ databases">
        <authorList>
            <person name="Seilhamer J.J."/>
        </authorList>
    </citation>
    <scope>NUCLEOTIDE SEQUENCE [LARGE SCALE GENOMIC DNA]</scope>
    <source>
        <strain evidence="1 2">A37T2</strain>
    </source>
</reference>
<keyword evidence="2" id="KW-1185">Reference proteome</keyword>
<protein>
    <submittedName>
        <fullName evidence="1">Uncharacterized protein</fullName>
    </submittedName>
</protein>
<dbReference type="Proteomes" id="UP000242818">
    <property type="component" value="Unassembled WGS sequence"/>
</dbReference>
<organism evidence="1 2">
    <name type="scientific">Chitinophaga costaii</name>
    <dbReference type="NCBI Taxonomy" id="1335309"/>
    <lineage>
        <taxon>Bacteria</taxon>
        <taxon>Pseudomonadati</taxon>
        <taxon>Bacteroidota</taxon>
        <taxon>Chitinophagia</taxon>
        <taxon>Chitinophagales</taxon>
        <taxon>Chitinophagaceae</taxon>
        <taxon>Chitinophaga</taxon>
    </lineage>
</organism>
<dbReference type="AlphaFoldDB" id="A0A1C4EIP0"/>
<proteinExistence type="predicted"/>